<evidence type="ECO:0000313" key="2">
    <source>
        <dbReference type="Proteomes" id="UP000235579"/>
    </source>
</evidence>
<dbReference type="AlphaFoldDB" id="A0A2N7NCS7"/>
<sequence length="472" mass="53401">MSLDFRAGSRAMDYKYKMNKVSACVVTLMLTGCFSSGPSTISVSISDQATKKLLAEMNPSDFSVFYLDTQTFSKITTVYTDMLLVNQALDSADLRTINEYLPSLNSVRLRNYYDQNLSDLMQNFRYNEAMKSFNEELSGLSIASEHSQSQLQKIESHIDKYVALDKIEGKKTEVVQNEIANSKYRIVQLKQELERKVRGFQLRAGAIFKAKDVAYEHHNVFAAINNNCNRYSGKYKYRVYIGDLCFVKSLPPGVKFDIAMNKAYQKGFIDYIGHRFKLTNSSPAYNGTYLAEIDEIKQSIHHEKKQLDKVYGSLKKLNREAGTLSSIARNDRYKIEHFARNKTKFIETFLGQEFLDVKNKIGFGVDLNDPSSPLYLDVSDILANTPAVTLDNSYSADFKSNSSMVVIVVGKESGNPNFPVFMLPEVIDQSTIGAQETLYYNLGSNNTESVSDKGAFDTFVTLVGESYVRWKK</sequence>
<dbReference type="Proteomes" id="UP000235579">
    <property type="component" value="Unassembled WGS sequence"/>
</dbReference>
<accession>A0A2N7NCS7</accession>
<dbReference type="EMBL" id="MDBP01000080">
    <property type="protein sequence ID" value="PMP09997.1"/>
    <property type="molecule type" value="Genomic_DNA"/>
</dbReference>
<gene>
    <name evidence="1" type="ORF">BCS92_02410</name>
</gene>
<name>A0A2N7NCS7_9VIBR</name>
<organism evidence="1 2">
    <name type="scientific">Vibrio tasmaniensis</name>
    <dbReference type="NCBI Taxonomy" id="212663"/>
    <lineage>
        <taxon>Bacteria</taxon>
        <taxon>Pseudomonadati</taxon>
        <taxon>Pseudomonadota</taxon>
        <taxon>Gammaproteobacteria</taxon>
        <taxon>Vibrionales</taxon>
        <taxon>Vibrionaceae</taxon>
        <taxon>Vibrio</taxon>
    </lineage>
</organism>
<proteinExistence type="predicted"/>
<reference evidence="2" key="1">
    <citation type="submission" date="2016-07" db="EMBL/GenBank/DDBJ databases">
        <title>Nontailed viruses are major unrecognized killers of bacteria in the ocean.</title>
        <authorList>
            <person name="Kauffman K."/>
            <person name="Hussain F."/>
            <person name="Yang J."/>
            <person name="Arevalo P."/>
            <person name="Brown J."/>
            <person name="Cutler M."/>
            <person name="Kelly L."/>
            <person name="Polz M.F."/>
        </authorList>
    </citation>
    <scope>NUCLEOTIDE SEQUENCE [LARGE SCALE GENOMIC DNA]</scope>
    <source>
        <strain evidence="2">10N.222.48.A2</strain>
    </source>
</reference>
<comment type="caution">
    <text evidence="1">The sequence shown here is derived from an EMBL/GenBank/DDBJ whole genome shotgun (WGS) entry which is preliminary data.</text>
</comment>
<evidence type="ECO:0000313" key="1">
    <source>
        <dbReference type="EMBL" id="PMP09997.1"/>
    </source>
</evidence>
<protein>
    <submittedName>
        <fullName evidence="1">Uncharacterized protein</fullName>
    </submittedName>
</protein>
<dbReference type="PROSITE" id="PS51257">
    <property type="entry name" value="PROKAR_LIPOPROTEIN"/>
    <property type="match status" value="1"/>
</dbReference>